<dbReference type="EMBL" id="JAUSWJ010000001">
    <property type="protein sequence ID" value="MDQ0516532.1"/>
    <property type="molecule type" value="Genomic_DNA"/>
</dbReference>
<dbReference type="RefSeq" id="WP_266279484.1">
    <property type="nucleotide sequence ID" value="NZ_JAPKNF010000001.1"/>
</dbReference>
<dbReference type="InterPro" id="IPR021333">
    <property type="entry name" value="DUF2946"/>
</dbReference>
<evidence type="ECO:0000313" key="2">
    <source>
        <dbReference type="EMBL" id="MDQ0516532.1"/>
    </source>
</evidence>
<reference evidence="2 3" key="1">
    <citation type="submission" date="2023-07" db="EMBL/GenBank/DDBJ databases">
        <title>Genomic Encyclopedia of Type Strains, Phase IV (KMG-IV): sequencing the most valuable type-strain genomes for metagenomic binning, comparative biology and taxonomic classification.</title>
        <authorList>
            <person name="Goeker M."/>
        </authorList>
    </citation>
    <scope>NUCLEOTIDE SEQUENCE [LARGE SCALE GENOMIC DNA]</scope>
    <source>
        <strain evidence="2 3">B1-1</strain>
    </source>
</reference>
<dbReference type="Pfam" id="PF11162">
    <property type="entry name" value="DUF2946"/>
    <property type="match status" value="1"/>
</dbReference>
<comment type="caution">
    <text evidence="2">The sequence shown here is derived from an EMBL/GenBank/DDBJ whole genome shotgun (WGS) entry which is preliminary data.</text>
</comment>
<sequence>MAPAFLPRRNALVALVAAYVLLLQAVLGSPALGAAADPLRFDPLGVICATHETAAGDSQNDPAHKPHLPDCCFAGCLMMGAAALAAEAAPAFRPPVRIGRLAAPTPADILPAPRYASGANPRAPPLPA</sequence>
<dbReference type="Proteomes" id="UP001223743">
    <property type="component" value="Unassembled WGS sequence"/>
</dbReference>
<gene>
    <name evidence="2" type="ORF">QO015_002145</name>
</gene>
<organism evidence="2 3">
    <name type="scientific">Kaistia geumhonensis</name>
    <dbReference type="NCBI Taxonomy" id="410839"/>
    <lineage>
        <taxon>Bacteria</taxon>
        <taxon>Pseudomonadati</taxon>
        <taxon>Pseudomonadota</taxon>
        <taxon>Alphaproteobacteria</taxon>
        <taxon>Hyphomicrobiales</taxon>
        <taxon>Kaistiaceae</taxon>
        <taxon>Kaistia</taxon>
    </lineage>
</organism>
<protein>
    <recommendedName>
        <fullName evidence="4">DUF2946 domain-containing protein</fullName>
    </recommendedName>
</protein>
<keyword evidence="3" id="KW-1185">Reference proteome</keyword>
<proteinExistence type="predicted"/>
<feature type="region of interest" description="Disordered" evidence="1">
    <location>
        <begin position="107"/>
        <end position="128"/>
    </location>
</feature>
<evidence type="ECO:0000313" key="3">
    <source>
        <dbReference type="Proteomes" id="UP001223743"/>
    </source>
</evidence>
<accession>A0ABU0M6E0</accession>
<evidence type="ECO:0008006" key="4">
    <source>
        <dbReference type="Google" id="ProtNLM"/>
    </source>
</evidence>
<evidence type="ECO:0000256" key="1">
    <source>
        <dbReference type="SAM" id="MobiDB-lite"/>
    </source>
</evidence>
<name>A0ABU0M6E0_9HYPH</name>